<feature type="transmembrane region" description="Helical" evidence="1">
    <location>
        <begin position="38"/>
        <end position="59"/>
    </location>
</feature>
<evidence type="ECO:0000256" key="1">
    <source>
        <dbReference type="SAM" id="Phobius"/>
    </source>
</evidence>
<keyword evidence="3" id="KW-1185">Reference proteome</keyword>
<dbReference type="Pfam" id="PF19948">
    <property type="entry name" value="DUF6410"/>
    <property type="match status" value="1"/>
</dbReference>
<dbReference type="InterPro" id="IPR045637">
    <property type="entry name" value="DUF6410"/>
</dbReference>
<accession>A0A5B1MAN3</accession>
<evidence type="ECO:0000313" key="3">
    <source>
        <dbReference type="Proteomes" id="UP000324351"/>
    </source>
</evidence>
<dbReference type="EMBL" id="VUJW01000001">
    <property type="protein sequence ID" value="KAA1428780.1"/>
    <property type="molecule type" value="Genomic_DNA"/>
</dbReference>
<keyword evidence="1" id="KW-0472">Membrane</keyword>
<sequence>MTNGRTIGPVGTVARVIGGVAFLVLGVVYAELTWWDLLVAVFVLPGVAVAAAVIVNRIIADPSLRTRARSAWSGVQIVASAFVIAAVLGLGTALTFVSPVDGGSLYVFVGLSMLLAAARGYAGCEILAVPNLVLGRQDAIWCPIYSPLDRTDRDSDLASGTPSR</sequence>
<dbReference type="RefSeq" id="WP_149748403.1">
    <property type="nucleotide sequence ID" value="NZ_VUJW01000001.1"/>
</dbReference>
<evidence type="ECO:0000313" key="2">
    <source>
        <dbReference type="EMBL" id="KAA1428780.1"/>
    </source>
</evidence>
<dbReference type="Proteomes" id="UP000324351">
    <property type="component" value="Unassembled WGS sequence"/>
</dbReference>
<comment type="caution">
    <text evidence="2">The sequence shown here is derived from an EMBL/GenBank/DDBJ whole genome shotgun (WGS) entry which is preliminary data.</text>
</comment>
<reference evidence="2 3" key="2">
    <citation type="submission" date="2019-09" db="EMBL/GenBank/DDBJ databases">
        <authorList>
            <person name="Jin C."/>
        </authorList>
    </citation>
    <scope>NUCLEOTIDE SEQUENCE [LARGE SCALE GENOMIC DNA]</scope>
    <source>
        <strain evidence="2 3">BN140041</strain>
    </source>
</reference>
<reference evidence="2 3" key="1">
    <citation type="submission" date="2019-09" db="EMBL/GenBank/DDBJ databases">
        <title>Nocardioides panacisoli sp. nov., isolated from the soil of a ginseng field.</title>
        <authorList>
            <person name="Cho C."/>
        </authorList>
    </citation>
    <scope>NUCLEOTIDE SEQUENCE [LARGE SCALE GENOMIC DNA]</scope>
    <source>
        <strain evidence="2 3">BN140041</strain>
    </source>
</reference>
<keyword evidence="1" id="KW-0812">Transmembrane</keyword>
<proteinExistence type="predicted"/>
<feature type="transmembrane region" description="Helical" evidence="1">
    <location>
        <begin position="103"/>
        <end position="122"/>
    </location>
</feature>
<dbReference type="AlphaFoldDB" id="A0A5B1MAN3"/>
<feature type="transmembrane region" description="Helical" evidence="1">
    <location>
        <begin position="71"/>
        <end position="97"/>
    </location>
</feature>
<keyword evidence="1" id="KW-1133">Transmembrane helix</keyword>
<feature type="transmembrane region" description="Helical" evidence="1">
    <location>
        <begin position="12"/>
        <end position="32"/>
    </location>
</feature>
<gene>
    <name evidence="2" type="ORF">F0U47_00735</name>
</gene>
<protein>
    <submittedName>
        <fullName evidence="2">Uncharacterized protein</fullName>
    </submittedName>
</protein>
<organism evidence="2 3">
    <name type="scientific">Nocardioides antri</name>
    <dbReference type="NCBI Taxonomy" id="2607659"/>
    <lineage>
        <taxon>Bacteria</taxon>
        <taxon>Bacillati</taxon>
        <taxon>Actinomycetota</taxon>
        <taxon>Actinomycetes</taxon>
        <taxon>Propionibacteriales</taxon>
        <taxon>Nocardioidaceae</taxon>
        <taxon>Nocardioides</taxon>
    </lineage>
</organism>
<name>A0A5B1MAN3_9ACTN</name>